<dbReference type="AlphaFoldDB" id="A0A060T3C4"/>
<dbReference type="InterPro" id="IPR007149">
    <property type="entry name" value="Leo1"/>
</dbReference>
<feature type="compositionally biased region" description="Acidic residues" evidence="1">
    <location>
        <begin position="45"/>
        <end position="65"/>
    </location>
</feature>
<dbReference type="GO" id="GO:0006368">
    <property type="term" value="P:transcription elongation by RNA polymerase II"/>
    <property type="evidence" value="ECO:0007669"/>
    <property type="project" value="InterPro"/>
</dbReference>
<dbReference type="GO" id="GO:1990269">
    <property type="term" value="F:RNA polymerase II C-terminal domain phosphoserine binding"/>
    <property type="evidence" value="ECO:0007669"/>
    <property type="project" value="TreeGrafter"/>
</dbReference>
<evidence type="ECO:0000313" key="2">
    <source>
        <dbReference type="EMBL" id="CDP35610.1"/>
    </source>
</evidence>
<evidence type="ECO:0000256" key="1">
    <source>
        <dbReference type="SAM" id="MobiDB-lite"/>
    </source>
</evidence>
<dbReference type="GO" id="GO:0032968">
    <property type="term" value="P:positive regulation of transcription elongation by RNA polymerase II"/>
    <property type="evidence" value="ECO:0007669"/>
    <property type="project" value="TreeGrafter"/>
</dbReference>
<reference evidence="2" key="2">
    <citation type="submission" date="2014-06" db="EMBL/GenBank/DDBJ databases">
        <title>The complete genome of Blastobotrys (Arxula) adeninivorans LS3 - a yeast of biotechnological interest.</title>
        <authorList>
            <person name="Kunze G."/>
            <person name="Gaillardin C."/>
            <person name="Czernicka M."/>
            <person name="Durrens P."/>
            <person name="Martin T."/>
            <person name="Boer E."/>
            <person name="Gabaldon T."/>
            <person name="Cruz J."/>
            <person name="Talla E."/>
            <person name="Marck C."/>
            <person name="Goffeau A."/>
            <person name="Barbe V."/>
            <person name="Baret P."/>
            <person name="Baronian K."/>
            <person name="Beier S."/>
            <person name="Bleykasten C."/>
            <person name="Bode R."/>
            <person name="Casaregola S."/>
            <person name="Despons L."/>
            <person name="Fairhead C."/>
            <person name="Giersberg M."/>
            <person name="Gierski P."/>
            <person name="Hahnel U."/>
            <person name="Hartmann A."/>
            <person name="Jankowska D."/>
            <person name="Jubin C."/>
            <person name="Jung P."/>
            <person name="Lafontaine I."/>
            <person name="Leh-Louis V."/>
            <person name="Lemaire M."/>
            <person name="Marcet-Houben M."/>
            <person name="Mascher M."/>
            <person name="Morel G."/>
            <person name="Richard G.-F."/>
            <person name="Riechen J."/>
            <person name="Sacerdot C."/>
            <person name="Sarkar A."/>
            <person name="Savel G."/>
            <person name="Schacherer J."/>
            <person name="Sherman D."/>
            <person name="Straub M.-L."/>
            <person name="Stein N."/>
            <person name="Thierry A."/>
            <person name="Trautwein-Schult A."/>
            <person name="Westhof E."/>
            <person name="Worch S."/>
            <person name="Dujon B."/>
            <person name="Souciet J.-L."/>
            <person name="Wincker P."/>
            <person name="Scholz U."/>
            <person name="Neuveglise N."/>
        </authorList>
    </citation>
    <scope>NUCLEOTIDE SEQUENCE</scope>
    <source>
        <strain evidence="2">LS3</strain>
    </source>
</reference>
<proteinExistence type="predicted"/>
<feature type="compositionally biased region" description="Acidic residues" evidence="1">
    <location>
        <begin position="342"/>
        <end position="369"/>
    </location>
</feature>
<dbReference type="PANTHER" id="PTHR23146:SF0">
    <property type="entry name" value="RNA POLYMERASE-ASSOCIATED PROTEIN LEO1"/>
    <property type="match status" value="1"/>
</dbReference>
<feature type="compositionally biased region" description="Low complexity" evidence="1">
    <location>
        <begin position="34"/>
        <end position="44"/>
    </location>
</feature>
<feature type="compositionally biased region" description="Acidic residues" evidence="1">
    <location>
        <begin position="22"/>
        <end position="32"/>
    </location>
</feature>
<feature type="compositionally biased region" description="Acidic residues" evidence="1">
    <location>
        <begin position="1"/>
        <end position="11"/>
    </location>
</feature>
<gene>
    <name evidence="2" type="ORF">GNLVRS02_ARAD1C39446g</name>
</gene>
<accession>A0A060T3C4</accession>
<dbReference type="Pfam" id="PF04004">
    <property type="entry name" value="Leo1"/>
    <property type="match status" value="1"/>
</dbReference>
<feature type="region of interest" description="Disordered" evidence="1">
    <location>
        <begin position="269"/>
        <end position="386"/>
    </location>
</feature>
<dbReference type="GO" id="GO:0016593">
    <property type="term" value="C:Cdc73/Paf1 complex"/>
    <property type="evidence" value="ECO:0007669"/>
    <property type="project" value="InterPro"/>
</dbReference>
<dbReference type="EMBL" id="HG937693">
    <property type="protein sequence ID" value="CDP35610.1"/>
    <property type="molecule type" value="Genomic_DNA"/>
</dbReference>
<organism evidence="2">
    <name type="scientific">Blastobotrys adeninivorans</name>
    <name type="common">Yeast</name>
    <name type="synonym">Arxula adeninivorans</name>
    <dbReference type="NCBI Taxonomy" id="409370"/>
    <lineage>
        <taxon>Eukaryota</taxon>
        <taxon>Fungi</taxon>
        <taxon>Dikarya</taxon>
        <taxon>Ascomycota</taxon>
        <taxon>Saccharomycotina</taxon>
        <taxon>Dipodascomycetes</taxon>
        <taxon>Dipodascales</taxon>
        <taxon>Trichomonascaceae</taxon>
        <taxon>Blastobotrys</taxon>
    </lineage>
</organism>
<feature type="compositionally biased region" description="Acidic residues" evidence="1">
    <location>
        <begin position="305"/>
        <end position="321"/>
    </location>
</feature>
<reference evidence="2" key="1">
    <citation type="submission" date="2014-02" db="EMBL/GenBank/DDBJ databases">
        <authorList>
            <person name="Genoscope - CEA"/>
        </authorList>
    </citation>
    <scope>NUCLEOTIDE SEQUENCE</scope>
    <source>
        <strain evidence="2">LS3</strain>
    </source>
</reference>
<sequence length="386" mass="44332">MSDLFGSDDEVASSRKRNVVESDSESNNDDMPDQSQQEAVQEQQDGSDEDIFGDDDSDQDQDQDQEDRNAPGHPLIQVTIPRYPPSHVNKDDPEGAYFARVPAFMSLDSHPFDVNKFLDAQESASEEQKAGLRVQNENTIRWRYSRDSKGNMTQQSNARFVRWDDGSLSLQLGTEMFDAILKPSEDTFAVRSHPTNELLQTYALLEQQMSFIPTSTSSHTHKRLTADLAKRQLKGASVKSFVTTDDPEKIKREAEKAEEINIRARRKLESKRRQIEERTGMFSHSGPSTSYSTGADHGGYSRDNYEEDDFVVEDDESEEEEGAQRLQRLKQRGAQEYSNRDYDDDEDEEDEEAEEEEEEEQQDEQEEQNDNVRTKKRRIIDDDDSD</sequence>
<name>A0A060T3C4_BLAAD</name>
<dbReference type="PhylomeDB" id="A0A060T3C4"/>
<feature type="region of interest" description="Disordered" evidence="1">
    <location>
        <begin position="1"/>
        <end position="90"/>
    </location>
</feature>
<dbReference type="PANTHER" id="PTHR23146">
    <property type="entry name" value="LEO1 PROTEIN"/>
    <property type="match status" value="1"/>
</dbReference>
<protein>
    <submittedName>
        <fullName evidence="2">ARAD1C39446p</fullName>
    </submittedName>
</protein>